<dbReference type="InterPro" id="IPR000884">
    <property type="entry name" value="TSP1_rpt"/>
</dbReference>
<keyword evidence="3" id="KW-1185">Reference proteome</keyword>
<name>A0A8S1EBX4_9PELO</name>
<sequence length="295" mass="32537">MLDMSQSFLFAVFLLISCNVQPGFSAPPACAAGVTCPPGGFWSEWAYSGNDTDCATPCGSCSTRLQTRYCLSDHLNCKCSGASSREVPCNMDVCMSPAQRSCCIPYVAMAIDGKFQCGPFAAKTEAQCCPVGGLWSEWSSYGRNDARTAYIRTRHCLSESSGCPCKGADIENSTKCPCKTLANEITCGNSEIQPYNYPVFDINDEDCVGEAMFERSDATGIAYCSKINGTLLAAYAFKTPDGKCLYDHAHLCVFYSSRYRQIFTCDLDTLEWRYDHTSDHITSYNQYIYRNPDLC</sequence>
<dbReference type="Proteomes" id="UP000494206">
    <property type="component" value="Unassembled WGS sequence"/>
</dbReference>
<keyword evidence="1" id="KW-0732">Signal</keyword>
<evidence type="ECO:0000256" key="1">
    <source>
        <dbReference type="SAM" id="SignalP"/>
    </source>
</evidence>
<dbReference type="AlphaFoldDB" id="A0A8S1EBX4"/>
<feature type="chain" id="PRO_5035737146" description="TNFR-Cys domain-containing protein" evidence="1">
    <location>
        <begin position="26"/>
        <end position="295"/>
    </location>
</feature>
<dbReference type="PANTHER" id="PTHR31936:SF5">
    <property type="entry name" value="VENOM PROTEIN"/>
    <property type="match status" value="1"/>
</dbReference>
<evidence type="ECO:0000313" key="3">
    <source>
        <dbReference type="Proteomes" id="UP000494206"/>
    </source>
</evidence>
<dbReference type="EMBL" id="CADEPM010000001">
    <property type="protein sequence ID" value="CAB3397568.1"/>
    <property type="molecule type" value="Genomic_DNA"/>
</dbReference>
<organism evidence="2 3">
    <name type="scientific">Caenorhabditis bovis</name>
    <dbReference type="NCBI Taxonomy" id="2654633"/>
    <lineage>
        <taxon>Eukaryota</taxon>
        <taxon>Metazoa</taxon>
        <taxon>Ecdysozoa</taxon>
        <taxon>Nematoda</taxon>
        <taxon>Chromadorea</taxon>
        <taxon>Rhabditida</taxon>
        <taxon>Rhabditina</taxon>
        <taxon>Rhabditomorpha</taxon>
        <taxon>Rhabditoidea</taxon>
        <taxon>Rhabditidae</taxon>
        <taxon>Peloderinae</taxon>
        <taxon>Caenorhabditis</taxon>
    </lineage>
</organism>
<protein>
    <recommendedName>
        <fullName evidence="4">TNFR-Cys domain-containing protein</fullName>
    </recommendedName>
</protein>
<feature type="signal peptide" evidence="1">
    <location>
        <begin position="1"/>
        <end position="25"/>
    </location>
</feature>
<evidence type="ECO:0008006" key="4">
    <source>
        <dbReference type="Google" id="ProtNLM"/>
    </source>
</evidence>
<comment type="caution">
    <text evidence="2">The sequence shown here is derived from an EMBL/GenBank/DDBJ whole genome shotgun (WGS) entry which is preliminary data.</text>
</comment>
<proteinExistence type="predicted"/>
<gene>
    <name evidence="2" type="ORF">CBOVIS_LOCUS960</name>
</gene>
<reference evidence="2 3" key="1">
    <citation type="submission" date="2020-04" db="EMBL/GenBank/DDBJ databases">
        <authorList>
            <person name="Laetsch R D."/>
            <person name="Stevens L."/>
            <person name="Kumar S."/>
            <person name="Blaxter L. M."/>
        </authorList>
    </citation>
    <scope>NUCLEOTIDE SEQUENCE [LARGE SCALE GENOMIC DNA]</scope>
</reference>
<evidence type="ECO:0000313" key="2">
    <source>
        <dbReference type="EMBL" id="CAB3397568.1"/>
    </source>
</evidence>
<dbReference type="OrthoDB" id="5821553at2759"/>
<dbReference type="PROSITE" id="PS50092">
    <property type="entry name" value="TSP1"/>
    <property type="match status" value="1"/>
</dbReference>
<accession>A0A8S1EBX4</accession>
<dbReference type="PANTHER" id="PTHR31936">
    <property type="entry name" value="PROTEIN CBG18744"/>
    <property type="match status" value="1"/>
</dbReference>